<sequence length="113" mass="11611">MGEVDHHLGALQPLDRVVLVDRRDQLQVVGRLDGLAHFDTDAPAGAENSYPDHGPKAIPSALTASPGGCTIQAGGAGAPGRVRPRRGCAGAVPQEDSGKIRQVDSAPLKSLSS</sequence>
<name>A0A8J3SEL2_9ACTN</name>
<protein>
    <submittedName>
        <fullName evidence="2">Uncharacterized protein</fullName>
    </submittedName>
</protein>
<feature type="region of interest" description="Disordered" evidence="1">
    <location>
        <begin position="43"/>
        <end position="113"/>
    </location>
</feature>
<organism evidence="2 3">
    <name type="scientific">Planobispora siamensis</name>
    <dbReference type="NCBI Taxonomy" id="936338"/>
    <lineage>
        <taxon>Bacteria</taxon>
        <taxon>Bacillati</taxon>
        <taxon>Actinomycetota</taxon>
        <taxon>Actinomycetes</taxon>
        <taxon>Streptosporangiales</taxon>
        <taxon>Streptosporangiaceae</taxon>
        <taxon>Planobispora</taxon>
    </lineage>
</organism>
<reference evidence="2 3" key="1">
    <citation type="submission" date="2021-01" db="EMBL/GenBank/DDBJ databases">
        <title>Whole genome shotgun sequence of Planobispora siamensis NBRC 107568.</title>
        <authorList>
            <person name="Komaki H."/>
            <person name="Tamura T."/>
        </authorList>
    </citation>
    <scope>NUCLEOTIDE SEQUENCE [LARGE SCALE GENOMIC DNA]</scope>
    <source>
        <strain evidence="2 3">NBRC 107568</strain>
    </source>
</reference>
<evidence type="ECO:0000313" key="3">
    <source>
        <dbReference type="Proteomes" id="UP000619788"/>
    </source>
</evidence>
<keyword evidence="3" id="KW-1185">Reference proteome</keyword>
<accession>A0A8J3SEL2</accession>
<evidence type="ECO:0000313" key="2">
    <source>
        <dbReference type="EMBL" id="GIH91889.1"/>
    </source>
</evidence>
<comment type="caution">
    <text evidence="2">The sequence shown here is derived from an EMBL/GenBank/DDBJ whole genome shotgun (WGS) entry which is preliminary data.</text>
</comment>
<dbReference type="EMBL" id="BOOJ01000023">
    <property type="protein sequence ID" value="GIH91889.1"/>
    <property type="molecule type" value="Genomic_DNA"/>
</dbReference>
<dbReference type="AlphaFoldDB" id="A0A8J3SEL2"/>
<dbReference type="Proteomes" id="UP000619788">
    <property type="component" value="Unassembled WGS sequence"/>
</dbReference>
<evidence type="ECO:0000256" key="1">
    <source>
        <dbReference type="SAM" id="MobiDB-lite"/>
    </source>
</evidence>
<gene>
    <name evidence="2" type="ORF">Psi01_25190</name>
</gene>
<proteinExistence type="predicted"/>